<reference evidence="4 5" key="1">
    <citation type="submission" date="2014-06" db="EMBL/GenBank/DDBJ databases">
        <title>Evolutionary Origins and Diversification of the Mycorrhizal Mutualists.</title>
        <authorList>
            <consortium name="DOE Joint Genome Institute"/>
            <consortium name="Mycorrhizal Genomics Consortium"/>
            <person name="Kohler A."/>
            <person name="Kuo A."/>
            <person name="Nagy L.G."/>
            <person name="Floudas D."/>
            <person name="Copeland A."/>
            <person name="Barry K.W."/>
            <person name="Cichocki N."/>
            <person name="Veneault-Fourrey C."/>
            <person name="LaButti K."/>
            <person name="Lindquist E.A."/>
            <person name="Lipzen A."/>
            <person name="Lundell T."/>
            <person name="Morin E."/>
            <person name="Murat C."/>
            <person name="Riley R."/>
            <person name="Ohm R."/>
            <person name="Sun H."/>
            <person name="Tunlid A."/>
            <person name="Henrissat B."/>
            <person name="Grigoriev I.V."/>
            <person name="Hibbett D.S."/>
            <person name="Martin F."/>
        </authorList>
    </citation>
    <scope>NUCLEOTIDE SEQUENCE [LARGE SCALE GENOMIC DNA]</scope>
    <source>
        <strain evidence="4 5">SS14</strain>
    </source>
</reference>
<dbReference type="AlphaFoldDB" id="A0A0C9UQ71"/>
<feature type="compositionally biased region" description="Low complexity" evidence="1">
    <location>
        <begin position="360"/>
        <end position="370"/>
    </location>
</feature>
<feature type="transmembrane region" description="Helical" evidence="2">
    <location>
        <begin position="262"/>
        <end position="286"/>
    </location>
</feature>
<feature type="region of interest" description="Disordered" evidence="1">
    <location>
        <begin position="352"/>
        <end position="469"/>
    </location>
</feature>
<gene>
    <name evidence="4" type="ORF">M422DRAFT_54996</name>
</gene>
<dbReference type="HOGENOM" id="CLU_033085_0_0_1"/>
<protein>
    <recommendedName>
        <fullName evidence="6">Mid2 domain-containing protein</fullName>
    </recommendedName>
</protein>
<feature type="chain" id="PRO_5002214435" description="Mid2 domain-containing protein" evidence="3">
    <location>
        <begin position="17"/>
        <end position="469"/>
    </location>
</feature>
<keyword evidence="2" id="KW-0472">Membrane</keyword>
<evidence type="ECO:0008006" key="6">
    <source>
        <dbReference type="Google" id="ProtNLM"/>
    </source>
</evidence>
<organism evidence="4 5">
    <name type="scientific">Sphaerobolus stellatus (strain SS14)</name>
    <dbReference type="NCBI Taxonomy" id="990650"/>
    <lineage>
        <taxon>Eukaryota</taxon>
        <taxon>Fungi</taxon>
        <taxon>Dikarya</taxon>
        <taxon>Basidiomycota</taxon>
        <taxon>Agaricomycotina</taxon>
        <taxon>Agaricomycetes</taxon>
        <taxon>Phallomycetidae</taxon>
        <taxon>Geastrales</taxon>
        <taxon>Sphaerobolaceae</taxon>
        <taxon>Sphaerobolus</taxon>
    </lineage>
</organism>
<feature type="compositionally biased region" description="Polar residues" evidence="1">
    <location>
        <begin position="427"/>
        <end position="443"/>
    </location>
</feature>
<evidence type="ECO:0000313" key="4">
    <source>
        <dbReference type="EMBL" id="KIJ27576.1"/>
    </source>
</evidence>
<accession>A0A0C9UQ71</accession>
<feature type="region of interest" description="Disordered" evidence="1">
    <location>
        <begin position="227"/>
        <end position="255"/>
    </location>
</feature>
<keyword evidence="3" id="KW-0732">Signal</keyword>
<name>A0A0C9UQ71_SPHS4</name>
<dbReference type="EMBL" id="KN837331">
    <property type="protein sequence ID" value="KIJ27576.1"/>
    <property type="molecule type" value="Genomic_DNA"/>
</dbReference>
<feature type="compositionally biased region" description="Polar residues" evidence="1">
    <location>
        <begin position="227"/>
        <end position="238"/>
    </location>
</feature>
<evidence type="ECO:0000313" key="5">
    <source>
        <dbReference type="Proteomes" id="UP000054279"/>
    </source>
</evidence>
<sequence length="469" mass="48615">MLHWAALLTLPTLALSYSFELTSAPTQCGQVNLKITNGQGSPPYTALVVPFGANPTPDGEIRRIFQHVFSEQTTNFTMPYPANGGFVIALSDQNGIGTGGTSVPQSVAASKTDDSSCLIKPTDGIATFSFQLIPNNAINQCDPRVLAWNNNTSGDVHLYLIIPGGESRNIPTTNPTPQIGGTHGVEWIPNISTGTNIILIAGDSNGPGSGGSFNTAVGNNANGTDSCLNANSPSSTPGTAAGAVETGASGQDNSNTSTTSNIAAIAGGIVATLAAIIFIGLIFWFMMRRRRRRRLSHLGVDLLPEEGGPDHEFYRTEPFVIPSSARSYADDDMSRASMGDFGRRYTALSTTEDLSESNYTGGTTASPFGAGSSGSGSGARSNVSRKNPGGPMPMRSINVVQHEDAGELPGLDGPGETIELPPAYTSVGKSRQETFAESSSSVGKRQGEIEESSLSGSSSAAVGSGSGRV</sequence>
<evidence type="ECO:0000256" key="3">
    <source>
        <dbReference type="SAM" id="SignalP"/>
    </source>
</evidence>
<keyword evidence="5" id="KW-1185">Reference proteome</keyword>
<feature type="compositionally biased region" description="Low complexity" evidence="1">
    <location>
        <begin position="452"/>
        <end position="463"/>
    </location>
</feature>
<feature type="signal peptide" evidence="3">
    <location>
        <begin position="1"/>
        <end position="16"/>
    </location>
</feature>
<proteinExistence type="predicted"/>
<evidence type="ECO:0000256" key="1">
    <source>
        <dbReference type="SAM" id="MobiDB-lite"/>
    </source>
</evidence>
<dbReference type="Proteomes" id="UP000054279">
    <property type="component" value="Unassembled WGS sequence"/>
</dbReference>
<evidence type="ECO:0000256" key="2">
    <source>
        <dbReference type="SAM" id="Phobius"/>
    </source>
</evidence>
<dbReference type="OrthoDB" id="3267813at2759"/>
<keyword evidence="2" id="KW-1133">Transmembrane helix</keyword>
<keyword evidence="2" id="KW-0812">Transmembrane</keyword>